<reference evidence="19" key="1">
    <citation type="journal article" date="2014" name="Nat. Genet.">
        <title>The genome of the stress-tolerant wild tomato species Solanum pennellii.</title>
        <authorList>
            <person name="Bolger A."/>
            <person name="Scossa F."/>
            <person name="Bolger M.E."/>
            <person name="Lanz C."/>
            <person name="Maumus F."/>
            <person name="Tohge T."/>
            <person name="Quesneville H."/>
            <person name="Alseekh S."/>
            <person name="Sorensen I."/>
            <person name="Lichtenstein G."/>
            <person name="Fich E.A."/>
            <person name="Conte M."/>
            <person name="Keller H."/>
            <person name="Schneeberger K."/>
            <person name="Schwacke R."/>
            <person name="Ofner I."/>
            <person name="Vrebalov J."/>
            <person name="Xu Y."/>
            <person name="Osorio S."/>
            <person name="Aflitos S.A."/>
            <person name="Schijlen E."/>
            <person name="Jimenez-Gomez J.M."/>
            <person name="Ryngajllo M."/>
            <person name="Kimura S."/>
            <person name="Kumar R."/>
            <person name="Koenig D."/>
            <person name="Headland L.R."/>
            <person name="Maloof J.N."/>
            <person name="Sinha N."/>
            <person name="van Ham R.C."/>
            <person name="Lankhorst R.K."/>
            <person name="Mao L."/>
            <person name="Vogel A."/>
            <person name="Arsova B."/>
            <person name="Panstruga R."/>
            <person name="Fei Z."/>
            <person name="Rose J.K."/>
            <person name="Zamir D."/>
            <person name="Carrari F."/>
            <person name="Giovannoni J.J."/>
            <person name="Weigel D."/>
            <person name="Usadel B."/>
            <person name="Fernie A.R."/>
        </authorList>
    </citation>
    <scope>NUCLEOTIDE SEQUENCE [LARGE SCALE GENOMIC DNA]</scope>
    <source>
        <strain evidence="19">cv. LA0716</strain>
    </source>
</reference>
<dbReference type="PROSITE" id="PS50927">
    <property type="entry name" value="BULB_LECTIN"/>
    <property type="match status" value="1"/>
</dbReference>
<dbReference type="InterPro" id="IPR017441">
    <property type="entry name" value="Protein_kinase_ATP_BS"/>
</dbReference>
<dbReference type="InterPro" id="IPR024171">
    <property type="entry name" value="SRK-like_kinase"/>
</dbReference>
<evidence type="ECO:0000256" key="3">
    <source>
        <dbReference type="ARBA" id="ARBA00022679"/>
    </source>
</evidence>
<dbReference type="SMART" id="SM00473">
    <property type="entry name" value="PAN_AP"/>
    <property type="match status" value="1"/>
</dbReference>
<feature type="domain" description="Protein kinase" evidence="16">
    <location>
        <begin position="554"/>
        <end position="832"/>
    </location>
</feature>
<keyword evidence="5" id="KW-0732">Signal</keyword>
<keyword evidence="20" id="KW-0675">Receptor</keyword>
<dbReference type="Proteomes" id="UP000694930">
    <property type="component" value="Chromosome 9"/>
</dbReference>
<dbReference type="SUPFAM" id="SSF51110">
    <property type="entry name" value="alpha-D-mannose-specific plant lectins"/>
    <property type="match status" value="1"/>
</dbReference>
<dbReference type="InterPro" id="IPR000858">
    <property type="entry name" value="S_locus_glycoprot_dom"/>
</dbReference>
<dbReference type="InterPro" id="IPR008271">
    <property type="entry name" value="Ser/Thr_kinase_AS"/>
</dbReference>
<evidence type="ECO:0000256" key="15">
    <source>
        <dbReference type="SAM" id="Phobius"/>
    </source>
</evidence>
<dbReference type="CDD" id="cd14066">
    <property type="entry name" value="STKc_IRAK"/>
    <property type="match status" value="1"/>
</dbReference>
<comment type="similarity">
    <text evidence="13">Belongs to the protein kinase superfamily. Ser/Thr protein kinase family.</text>
</comment>
<dbReference type="Gene3D" id="3.30.200.20">
    <property type="entry name" value="Phosphorylase Kinase, domain 1"/>
    <property type="match status" value="1"/>
</dbReference>
<keyword evidence="3 13" id="KW-0808">Transferase</keyword>
<dbReference type="PROSITE" id="PS50011">
    <property type="entry name" value="PROTEIN_KINASE_DOM"/>
    <property type="match status" value="1"/>
</dbReference>
<evidence type="ECO:0000256" key="4">
    <source>
        <dbReference type="ARBA" id="ARBA00022692"/>
    </source>
</evidence>
<evidence type="ECO:0000256" key="14">
    <source>
        <dbReference type="PROSITE-ProRule" id="PRU10141"/>
    </source>
</evidence>
<comment type="catalytic activity">
    <reaction evidence="13">
        <text>L-threonyl-[protein] + ATP = O-phospho-L-threonyl-[protein] + ADP + H(+)</text>
        <dbReference type="Rhea" id="RHEA:46608"/>
        <dbReference type="Rhea" id="RHEA-COMP:11060"/>
        <dbReference type="Rhea" id="RHEA-COMP:11605"/>
        <dbReference type="ChEBI" id="CHEBI:15378"/>
        <dbReference type="ChEBI" id="CHEBI:30013"/>
        <dbReference type="ChEBI" id="CHEBI:30616"/>
        <dbReference type="ChEBI" id="CHEBI:61977"/>
        <dbReference type="ChEBI" id="CHEBI:456216"/>
        <dbReference type="EC" id="2.7.11.1"/>
    </reaction>
</comment>
<evidence type="ECO:0000313" key="20">
    <source>
        <dbReference type="RefSeq" id="XP_015086288.1"/>
    </source>
</evidence>
<dbReference type="Pfam" id="PF14295">
    <property type="entry name" value="PAN_4"/>
    <property type="match status" value="1"/>
</dbReference>
<reference evidence="20" key="2">
    <citation type="submission" date="2025-08" db="UniProtKB">
        <authorList>
            <consortium name="RefSeq"/>
        </authorList>
    </citation>
    <scope>IDENTIFICATION</scope>
</reference>
<dbReference type="InterPro" id="IPR036426">
    <property type="entry name" value="Bulb-type_lectin_dom_sf"/>
</dbReference>
<keyword evidence="11" id="KW-1015">Disulfide bond</keyword>
<keyword evidence="6 13" id="KW-0547">Nucleotide-binding</keyword>
<dbReference type="InterPro" id="IPR003609">
    <property type="entry name" value="Pan_app"/>
</dbReference>
<keyword evidence="2 13" id="KW-0723">Serine/threonine-protein kinase</keyword>
<evidence type="ECO:0000259" key="16">
    <source>
        <dbReference type="PROSITE" id="PS50011"/>
    </source>
</evidence>
<protein>
    <recommendedName>
        <fullName evidence="13">Receptor-like serine/threonine-protein kinase</fullName>
        <ecNumber evidence="13">2.7.11.1</ecNumber>
    </recommendedName>
</protein>
<feature type="domain" description="Bulb-type lectin" evidence="17">
    <location>
        <begin position="73"/>
        <end position="188"/>
    </location>
</feature>
<keyword evidence="8 13" id="KW-0067">ATP-binding</keyword>
<dbReference type="PROSITE" id="PS50948">
    <property type="entry name" value="PAN"/>
    <property type="match status" value="1"/>
</dbReference>
<dbReference type="InterPro" id="IPR001480">
    <property type="entry name" value="Bulb-type_lectin_dom"/>
</dbReference>
<dbReference type="PIRSF" id="PIRSF000641">
    <property type="entry name" value="SRK"/>
    <property type="match status" value="1"/>
</dbReference>
<feature type="transmembrane region" description="Helical" evidence="15">
    <location>
        <begin position="43"/>
        <end position="60"/>
    </location>
</feature>
<dbReference type="EC" id="2.7.11.1" evidence="13"/>
<gene>
    <name evidence="20" type="primary">LOC107029400</name>
</gene>
<proteinExistence type="inferred from homology"/>
<evidence type="ECO:0000256" key="13">
    <source>
        <dbReference type="PIRNR" id="PIRNR000641"/>
    </source>
</evidence>
<keyword evidence="9 15" id="KW-1133">Transmembrane helix</keyword>
<dbReference type="GeneID" id="107029400"/>
<sequence length="842" mass="95724">MLLNLGEKKQFIVHYKATPSLLSHHLLLNIYDFIQILETMKSYYLFPFLVFSFLVLSFPLTTESRILLKGDSFSVKDDSHFITSPQNTFTCGFYPIESSTNAYYFGIWYTNSRDKTVVWNAKQDRPVNLKGSKLTLRKNGALVLTDVDDTIVWQTNTTSFDVEKAEVLETGNLVLKNPKGDVLWQSFDLPTDTLLPDQRFTKNHRLVPPLRKGSLSPGYFSLYFDSDNVLRMIYDGPLVSSIYWPNRDRDVYGNGRTSQNSSRFAYFDGMGRFFSSDMLQFNVSDMGLGVLRRLTIDIDGNLRMYSLDNSTGLWKMSWQAIAQPCIVHGICGRFSICTYVSKPKCTCPPGYEIVNGSDWSRGCRPMFRSKSLESRHVKFVEVPNVDYWGFDLNATTPLSFESCKELCLGDPRCRAFVYRRTGEGSCYTKGILFNGYRSPGFPGSVFLKLPMNLSASESGHLMLEGTDTKCGLSPENVLFGSPSMYVLDFKKVKWIYLYLFCFTLGGIEILFFVLGWWALFSKHGIPASIEDGYKMVSSTQFRRFTYTELKKATKNFKVELGRGGSGAVYRGVLADGRAVAVKKLANEFQEEFWAEMTTIGRINHMHLVRMWGFCSEGRRQLLVYEYVENSSLDKHLSRADILGWKQRFAVALGTAKGLAYLHHECLEWVIHCDVKPENILLDSEYEPKIADFGLAKLSQRGGPGSDFTKIRGTKGYMAPEWALNQPITAKVDVYAFGIVILEMIKGSRLSSWVVDDSECDHEQDSQLEKFVRMVKRKIQSGEDTWVEKLVDPRLEGKFSKNQAVTLIEIGLSCVEQDRNKRPTMASVVQTLLDSEDETTQIT</sequence>
<evidence type="ECO:0000256" key="11">
    <source>
        <dbReference type="ARBA" id="ARBA00023157"/>
    </source>
</evidence>
<evidence type="ECO:0000256" key="6">
    <source>
        <dbReference type="ARBA" id="ARBA00022741"/>
    </source>
</evidence>
<name>A0ABM1HJ86_SOLPN</name>
<dbReference type="InterPro" id="IPR011009">
    <property type="entry name" value="Kinase-like_dom_sf"/>
</dbReference>
<feature type="transmembrane region" description="Helical" evidence="15">
    <location>
        <begin position="494"/>
        <end position="519"/>
    </location>
</feature>
<feature type="binding site" evidence="14">
    <location>
        <position position="583"/>
    </location>
    <ligand>
        <name>ATP</name>
        <dbReference type="ChEBI" id="CHEBI:30616"/>
    </ligand>
</feature>
<dbReference type="SUPFAM" id="SSF56112">
    <property type="entry name" value="Protein kinase-like (PK-like)"/>
    <property type="match status" value="1"/>
</dbReference>
<comment type="subcellular location">
    <subcellularLocation>
        <location evidence="1">Membrane</location>
        <topology evidence="1">Single-pass membrane protein</topology>
    </subcellularLocation>
</comment>
<dbReference type="PANTHER" id="PTHR47974">
    <property type="entry name" value="OS07G0415500 PROTEIN"/>
    <property type="match status" value="1"/>
</dbReference>
<organism evidence="19 20">
    <name type="scientific">Solanum pennellii</name>
    <name type="common">Tomato</name>
    <name type="synonym">Lycopersicon pennellii</name>
    <dbReference type="NCBI Taxonomy" id="28526"/>
    <lineage>
        <taxon>Eukaryota</taxon>
        <taxon>Viridiplantae</taxon>
        <taxon>Streptophyta</taxon>
        <taxon>Embryophyta</taxon>
        <taxon>Tracheophyta</taxon>
        <taxon>Spermatophyta</taxon>
        <taxon>Magnoliopsida</taxon>
        <taxon>eudicotyledons</taxon>
        <taxon>Gunneridae</taxon>
        <taxon>Pentapetalae</taxon>
        <taxon>asterids</taxon>
        <taxon>lamiids</taxon>
        <taxon>Solanales</taxon>
        <taxon>Solanaceae</taxon>
        <taxon>Solanoideae</taxon>
        <taxon>Solaneae</taxon>
        <taxon>Solanum</taxon>
        <taxon>Solanum subgen. Lycopersicon</taxon>
    </lineage>
</organism>
<evidence type="ECO:0000256" key="9">
    <source>
        <dbReference type="ARBA" id="ARBA00022989"/>
    </source>
</evidence>
<dbReference type="Pfam" id="PF00069">
    <property type="entry name" value="Pkinase"/>
    <property type="match status" value="1"/>
</dbReference>
<dbReference type="Pfam" id="PF00954">
    <property type="entry name" value="S_locus_glycop"/>
    <property type="match status" value="1"/>
</dbReference>
<comment type="catalytic activity">
    <reaction evidence="13">
        <text>L-seryl-[protein] + ATP = O-phospho-L-seryl-[protein] + ADP + H(+)</text>
        <dbReference type="Rhea" id="RHEA:17989"/>
        <dbReference type="Rhea" id="RHEA-COMP:9863"/>
        <dbReference type="Rhea" id="RHEA-COMP:11604"/>
        <dbReference type="ChEBI" id="CHEBI:15378"/>
        <dbReference type="ChEBI" id="CHEBI:29999"/>
        <dbReference type="ChEBI" id="CHEBI:30616"/>
        <dbReference type="ChEBI" id="CHEBI:83421"/>
        <dbReference type="ChEBI" id="CHEBI:456216"/>
        <dbReference type="EC" id="2.7.11.1"/>
    </reaction>
</comment>
<dbReference type="CDD" id="cd00028">
    <property type="entry name" value="B_lectin"/>
    <property type="match status" value="1"/>
</dbReference>
<dbReference type="GO" id="GO:0016301">
    <property type="term" value="F:kinase activity"/>
    <property type="evidence" value="ECO:0007669"/>
    <property type="project" value="UniProtKB-KW"/>
</dbReference>
<evidence type="ECO:0000259" key="17">
    <source>
        <dbReference type="PROSITE" id="PS50927"/>
    </source>
</evidence>
<evidence type="ECO:0000256" key="7">
    <source>
        <dbReference type="ARBA" id="ARBA00022777"/>
    </source>
</evidence>
<keyword evidence="19" id="KW-1185">Reference proteome</keyword>
<dbReference type="CDD" id="cd00053">
    <property type="entry name" value="EGF"/>
    <property type="match status" value="1"/>
</dbReference>
<dbReference type="Gene3D" id="1.10.510.10">
    <property type="entry name" value="Transferase(Phosphotransferase) domain 1"/>
    <property type="match status" value="1"/>
</dbReference>
<feature type="domain" description="Apple" evidence="18">
    <location>
        <begin position="363"/>
        <end position="451"/>
    </location>
</feature>
<dbReference type="InterPro" id="IPR000719">
    <property type="entry name" value="Prot_kinase_dom"/>
</dbReference>
<dbReference type="CDD" id="cd01098">
    <property type="entry name" value="PAN_AP_plant"/>
    <property type="match status" value="1"/>
</dbReference>
<dbReference type="PROSITE" id="PS00107">
    <property type="entry name" value="PROTEIN_KINASE_ATP"/>
    <property type="match status" value="1"/>
</dbReference>
<keyword evidence="7 13" id="KW-0418">Kinase</keyword>
<evidence type="ECO:0000256" key="1">
    <source>
        <dbReference type="ARBA" id="ARBA00004167"/>
    </source>
</evidence>
<dbReference type="PROSITE" id="PS00108">
    <property type="entry name" value="PROTEIN_KINASE_ST"/>
    <property type="match status" value="1"/>
</dbReference>
<evidence type="ECO:0000256" key="10">
    <source>
        <dbReference type="ARBA" id="ARBA00023136"/>
    </source>
</evidence>
<evidence type="ECO:0000256" key="5">
    <source>
        <dbReference type="ARBA" id="ARBA00022729"/>
    </source>
</evidence>
<accession>A0ABM1HJ86</accession>
<keyword evidence="10 15" id="KW-0472">Membrane</keyword>
<dbReference type="Pfam" id="PF01453">
    <property type="entry name" value="B_lectin"/>
    <property type="match status" value="1"/>
</dbReference>
<evidence type="ECO:0000256" key="12">
    <source>
        <dbReference type="ARBA" id="ARBA00023180"/>
    </source>
</evidence>
<evidence type="ECO:0000313" key="19">
    <source>
        <dbReference type="Proteomes" id="UP000694930"/>
    </source>
</evidence>
<dbReference type="SMART" id="SM00220">
    <property type="entry name" value="S_TKc"/>
    <property type="match status" value="1"/>
</dbReference>
<keyword evidence="4 15" id="KW-0812">Transmembrane</keyword>
<dbReference type="SMART" id="SM00108">
    <property type="entry name" value="B_lectin"/>
    <property type="match status" value="1"/>
</dbReference>
<evidence type="ECO:0000259" key="18">
    <source>
        <dbReference type="PROSITE" id="PS50948"/>
    </source>
</evidence>
<dbReference type="PANTHER" id="PTHR47974:SF4">
    <property type="entry name" value="RECEPTOR-LIKE SERINE_THREONINE-PROTEIN KINASE"/>
    <property type="match status" value="1"/>
</dbReference>
<dbReference type="Gene3D" id="2.90.10.10">
    <property type="entry name" value="Bulb-type lectin domain"/>
    <property type="match status" value="1"/>
</dbReference>
<dbReference type="RefSeq" id="XP_015086288.1">
    <property type="nucleotide sequence ID" value="XM_015230802.2"/>
</dbReference>
<evidence type="ECO:0000256" key="2">
    <source>
        <dbReference type="ARBA" id="ARBA00022527"/>
    </source>
</evidence>
<dbReference type="Gene3D" id="3.50.4.10">
    <property type="entry name" value="Hepatocyte Growth Factor"/>
    <property type="match status" value="1"/>
</dbReference>
<keyword evidence="12" id="KW-0325">Glycoprotein</keyword>
<evidence type="ECO:0000256" key="8">
    <source>
        <dbReference type="ARBA" id="ARBA00022840"/>
    </source>
</evidence>